<name>A0ABT0SJ17_9GAMM</name>
<feature type="compositionally biased region" description="Basic and acidic residues" evidence="2">
    <location>
        <begin position="82"/>
        <end position="91"/>
    </location>
</feature>
<keyword evidence="5" id="KW-1185">Reference proteome</keyword>
<evidence type="ECO:0000256" key="1">
    <source>
        <dbReference type="SAM" id="Coils"/>
    </source>
</evidence>
<feature type="region of interest" description="Disordered" evidence="2">
    <location>
        <begin position="61"/>
        <end position="103"/>
    </location>
</feature>
<dbReference type="InterPro" id="IPR029044">
    <property type="entry name" value="Nucleotide-diphossugar_trans"/>
</dbReference>
<dbReference type="Pfam" id="PF00535">
    <property type="entry name" value="Glycos_transf_2"/>
    <property type="match status" value="1"/>
</dbReference>
<dbReference type="RefSeq" id="WP_250064221.1">
    <property type="nucleotide sequence ID" value="NZ_JAIKTS010000003.1"/>
</dbReference>
<evidence type="ECO:0000259" key="3">
    <source>
        <dbReference type="Pfam" id="PF00535"/>
    </source>
</evidence>
<proteinExistence type="predicted"/>
<dbReference type="Gene3D" id="3.90.550.10">
    <property type="entry name" value="Spore Coat Polysaccharide Biosynthesis Protein SpsA, Chain A"/>
    <property type="match status" value="1"/>
</dbReference>
<comment type="caution">
    <text evidence="4">The sequence shown here is derived from an EMBL/GenBank/DDBJ whole genome shotgun (WGS) entry which is preliminary data.</text>
</comment>
<keyword evidence="1" id="KW-0175">Coiled coil</keyword>
<organism evidence="4 5">
    <name type="scientific">Stenotrophomonas mori</name>
    <dbReference type="NCBI Taxonomy" id="2871096"/>
    <lineage>
        <taxon>Bacteria</taxon>
        <taxon>Pseudomonadati</taxon>
        <taxon>Pseudomonadota</taxon>
        <taxon>Gammaproteobacteria</taxon>
        <taxon>Lysobacterales</taxon>
        <taxon>Lysobacteraceae</taxon>
        <taxon>Stenotrophomonas</taxon>
    </lineage>
</organism>
<feature type="domain" description="Glycosyltransferase 2-like" evidence="3">
    <location>
        <begin position="513"/>
        <end position="664"/>
    </location>
</feature>
<dbReference type="EMBL" id="JAIKTS010000003">
    <property type="protein sequence ID" value="MCL7714934.1"/>
    <property type="molecule type" value="Genomic_DNA"/>
</dbReference>
<evidence type="ECO:0000313" key="4">
    <source>
        <dbReference type="EMBL" id="MCL7714934.1"/>
    </source>
</evidence>
<dbReference type="CDD" id="cd00761">
    <property type="entry name" value="Glyco_tranf_GTA_type"/>
    <property type="match status" value="1"/>
</dbReference>
<sequence length="739" mass="81054">MADDDELVEARAEIARLERRLRQSQHELEQQRRQEEAILASTSWRLTAPLRSLALRLRGLPAPGGAVRSRRTKPGVDDEGDGDRAGGREEPASPQRGADAGVSSRIASVKALVPGIPASAIRCEGESDENSSHRLLDCAAAMGSLLDPVVLGTLSDMAAGEADAGEHHAGRRADAPSIAFVGSGGLLGELMFDARVTPVSESGWREELQPGRFAFLLIETVWQPVRGQWRFALTQDGATRPELERMLRHCRTVGLPVVVWFRTGSDDHAHFAWLAAQADLVGAIDEASSARLRADAPDARIMVLPAAVQPMVYNPLRPLPLLDASNRSRGLALYDGWWELLEQAAEDPLLVAMGAQLRITESVWDVAVKRLEDCPAYRDRMLGRIGVMERAALGRVFGAELFTAARLQPEWTQWQALLRSAACGAITAWSGEGDQWAPGLPCRGAPQTLAASLKALLADPLLRARQAHAGFRQVVSAHCLADRLQDIATALELPAPGFVEPAPSVACLLVTMRPQLLPRCLERFRNDRYPNRELVVVLHGEGDVAAARALVRPGERIRIFQLGATHSLGACLNFAFAQTDAAYWAKIDDDDLYGPDYLSDLMLYRRVSDAPVIGKPIAFVHSEKGDRLHWMPSWMEQRSLRVWQPGHGLPLLAGGTLLGRAEVLRQVPFCERRRRGCDSDFLQRCHEHDLAVLAADGFNFALFRSERPEFHTWRSGSEELRGQSRECGPSADAGSSVFV</sequence>
<accession>A0ABT0SJ17</accession>
<evidence type="ECO:0000313" key="5">
    <source>
        <dbReference type="Proteomes" id="UP001431235"/>
    </source>
</evidence>
<feature type="coiled-coil region" evidence="1">
    <location>
        <begin position="7"/>
        <end position="34"/>
    </location>
</feature>
<reference evidence="4 5" key="1">
    <citation type="submission" date="2021-08" db="EMBL/GenBank/DDBJ databases">
        <title>Novel members of of the genus Stenotrophomonas from differernt environment.</title>
        <authorList>
            <person name="Deng Y."/>
        </authorList>
    </citation>
    <scope>NUCLEOTIDE SEQUENCE [LARGE SCALE GENOMIC DNA]</scope>
    <source>
        <strain evidence="4 5">CPCC 101365</strain>
    </source>
</reference>
<dbReference type="SUPFAM" id="SSF53448">
    <property type="entry name" value="Nucleotide-diphospho-sugar transferases"/>
    <property type="match status" value="1"/>
</dbReference>
<evidence type="ECO:0000256" key="2">
    <source>
        <dbReference type="SAM" id="MobiDB-lite"/>
    </source>
</evidence>
<gene>
    <name evidence="4" type="ORF">K5L01_09785</name>
</gene>
<dbReference type="Proteomes" id="UP001431235">
    <property type="component" value="Unassembled WGS sequence"/>
</dbReference>
<protein>
    <submittedName>
        <fullName evidence="4">Glycosyltransferase</fullName>
    </submittedName>
</protein>
<dbReference type="InterPro" id="IPR001173">
    <property type="entry name" value="Glyco_trans_2-like"/>
</dbReference>